<reference evidence="2" key="1">
    <citation type="journal article" date="2014" name="Int. J. Syst. Evol. Microbiol.">
        <title>Complete genome of a new Firmicutes species belonging to the dominant human colonic microbiota ('Ruminococcus bicirculans') reveals two chromosomes and a selective capacity to utilize plant glucans.</title>
        <authorList>
            <consortium name="NISC Comparative Sequencing Program"/>
            <person name="Wegmann U."/>
            <person name="Louis P."/>
            <person name="Goesmann A."/>
            <person name="Henrissat B."/>
            <person name="Duncan S.H."/>
            <person name="Flint H.J."/>
        </authorList>
    </citation>
    <scope>NUCLEOTIDE SEQUENCE</scope>
    <source>
        <strain evidence="2">NBRC 110608</strain>
    </source>
</reference>
<organism evidence="2">
    <name type="scientific">Barrientosiimonas endolithica</name>
    <dbReference type="NCBI Taxonomy" id="1535208"/>
    <lineage>
        <taxon>Bacteria</taxon>
        <taxon>Bacillati</taxon>
        <taxon>Actinomycetota</taxon>
        <taxon>Actinomycetes</taxon>
        <taxon>Micrococcales</taxon>
        <taxon>Dermacoccaceae</taxon>
        <taxon>Barrientosiimonas</taxon>
    </lineage>
</organism>
<dbReference type="RefSeq" id="WP_289231158.1">
    <property type="nucleotide sequence ID" value="NZ_AP027735.1"/>
</dbReference>
<protein>
    <submittedName>
        <fullName evidence="2">Uncharacterized protein</fullName>
    </submittedName>
</protein>
<sequence>MPATTIHADASSGSRPDSTAARATRVGSEPSRRKAGDPVVTAPSSVVSAGSSRVGSIATTCWSSHDGNADALVATGRPASDSSALSASTERGRDRSYVAVTDQSASVLVVNRERSAAMRCSPSSCSTASSSVPPGATRRRIPANVSAQVSTVVSSDNTRVTSSSATTRSYVSAGSGRSARLPQTTWASWSVSAWPKVIASGIERVKTVR</sequence>
<feature type="region of interest" description="Disordered" evidence="1">
    <location>
        <begin position="1"/>
        <end position="52"/>
    </location>
</feature>
<gene>
    <name evidence="2" type="ORF">GCM10025872_25650</name>
</gene>
<feature type="compositionally biased region" description="Low complexity" evidence="1">
    <location>
        <begin position="38"/>
        <end position="52"/>
    </location>
</feature>
<name>A0ABN6YT71_9MICO</name>
<proteinExistence type="predicted"/>
<dbReference type="EMBL" id="AP027735">
    <property type="protein sequence ID" value="BDZ58908.1"/>
    <property type="molecule type" value="Genomic_DNA"/>
</dbReference>
<accession>A0ABN6YT71</accession>
<evidence type="ECO:0000256" key="1">
    <source>
        <dbReference type="SAM" id="MobiDB-lite"/>
    </source>
</evidence>
<evidence type="ECO:0000313" key="2">
    <source>
        <dbReference type="EMBL" id="BDZ58908.1"/>
    </source>
</evidence>
<reference evidence="2" key="2">
    <citation type="submission" date="2023-02" db="EMBL/GenBank/DDBJ databases">
        <authorList>
            <person name="Sun Q."/>
            <person name="Mori K."/>
        </authorList>
    </citation>
    <scope>NUCLEOTIDE SEQUENCE</scope>
    <source>
        <strain evidence="2">NBRC 110608</strain>
    </source>
</reference>